<dbReference type="EMBL" id="CP002568">
    <property type="protein sequence ID" value="ADZ69585.1"/>
    <property type="molecule type" value="Genomic_DNA"/>
</dbReference>
<proteinExistence type="predicted"/>
<name>F2IZM8_POLGS</name>
<evidence type="ECO:0000313" key="2">
    <source>
        <dbReference type="EMBL" id="ADZ69585.1"/>
    </source>
</evidence>
<dbReference type="STRING" id="991905.SL003B_1156"/>
<dbReference type="HOGENOM" id="CLU_081840_0_2_5"/>
<dbReference type="InterPro" id="IPR000182">
    <property type="entry name" value="GNAT_dom"/>
</dbReference>
<dbReference type="PROSITE" id="PS51186">
    <property type="entry name" value="GNAT"/>
    <property type="match status" value="1"/>
</dbReference>
<dbReference type="KEGG" id="pgv:SL003B_1156"/>
<keyword evidence="2" id="KW-0808">Transferase</keyword>
<protein>
    <submittedName>
        <fullName evidence="2">Acetyltransferase, GNAT family</fullName>
    </submittedName>
</protein>
<dbReference type="AlphaFoldDB" id="F2IZM8"/>
<dbReference type="InterPro" id="IPR016181">
    <property type="entry name" value="Acyl_CoA_acyltransferase"/>
</dbReference>
<dbReference type="Pfam" id="PF00583">
    <property type="entry name" value="Acetyltransf_1"/>
    <property type="match status" value="1"/>
</dbReference>
<dbReference type="PATRIC" id="fig|991905.3.peg.1179"/>
<feature type="domain" description="N-acetyltransferase" evidence="1">
    <location>
        <begin position="49"/>
        <end position="194"/>
    </location>
</feature>
<accession>F2IZM8</accession>
<keyword evidence="3" id="KW-1185">Reference proteome</keyword>
<dbReference type="CDD" id="cd04301">
    <property type="entry name" value="NAT_SF"/>
    <property type="match status" value="1"/>
</dbReference>
<organism evidence="2 3">
    <name type="scientific">Polymorphum gilvum (strain LMG 25793 / CGMCC 1.9160 / SL003B-26A1)</name>
    <dbReference type="NCBI Taxonomy" id="991905"/>
    <lineage>
        <taxon>Bacteria</taxon>
        <taxon>Pseudomonadati</taxon>
        <taxon>Pseudomonadota</taxon>
        <taxon>Alphaproteobacteria</taxon>
        <taxon>Rhodobacterales</taxon>
        <taxon>Paracoccaceae</taxon>
        <taxon>Polymorphum</taxon>
    </lineage>
</organism>
<gene>
    <name evidence="2" type="ordered locus">SL003B_1156</name>
</gene>
<dbReference type="SUPFAM" id="SSF55729">
    <property type="entry name" value="Acyl-CoA N-acyltransferases (Nat)"/>
    <property type="match status" value="1"/>
</dbReference>
<evidence type="ECO:0000313" key="3">
    <source>
        <dbReference type="Proteomes" id="UP000008130"/>
    </source>
</evidence>
<dbReference type="GO" id="GO:0016747">
    <property type="term" value="F:acyltransferase activity, transferring groups other than amino-acyl groups"/>
    <property type="evidence" value="ECO:0007669"/>
    <property type="project" value="InterPro"/>
</dbReference>
<sequence length="207" mass="21955">MPTGHCPVRVVAPWFRHLTRNPFRGQAEGTGADPSTSARNLLAMKPINWFVRLEVPADDAAVENLQSVAFGPGRFARTAFRIREGIPHDPALSFVGLAGDEVVGSVRLTPIRIGETPAMLLGPLTVAPEFKNRGLGKLLLRTALDAASRQGETAVLLVGDPPYYGPLGFLPVSFGRITLPGPVDPARLLIATLNGADVPSGPVRGGR</sequence>
<reference evidence="2 3" key="1">
    <citation type="journal article" date="2011" name="J. Bacteriol.">
        <title>Complete genome sequence of Polymorphum gilvum SL003B-26A1T, a crude oil-degrading bacterium from oil-polluted saline soil.</title>
        <authorList>
            <person name="Li S.G."/>
            <person name="Tang Y.Q."/>
            <person name="Nie Y."/>
            <person name="Cai M."/>
            <person name="Wu X.L."/>
        </authorList>
    </citation>
    <scope>NUCLEOTIDE SEQUENCE [LARGE SCALE GENOMIC DNA]</scope>
    <source>
        <strain evidence="3">LMG 25793 / CGMCC 1.9160 / SL003B-26A1</strain>
    </source>
</reference>
<evidence type="ECO:0000259" key="1">
    <source>
        <dbReference type="PROSITE" id="PS51186"/>
    </source>
</evidence>
<dbReference type="eggNOG" id="COG3153">
    <property type="taxonomic scope" value="Bacteria"/>
</dbReference>
<dbReference type="Gene3D" id="3.40.630.30">
    <property type="match status" value="1"/>
</dbReference>
<dbReference type="Proteomes" id="UP000008130">
    <property type="component" value="Chromosome"/>
</dbReference>